<comment type="caution">
    <text evidence="7">The sequence shown here is derived from an EMBL/GenBank/DDBJ whole genome shotgun (WGS) entry which is preliminary data.</text>
</comment>
<dbReference type="InterPro" id="IPR036259">
    <property type="entry name" value="MFS_trans_sf"/>
</dbReference>
<dbReference type="Pfam" id="PF07690">
    <property type="entry name" value="MFS_1"/>
    <property type="match status" value="1"/>
</dbReference>
<feature type="transmembrane region" description="Helical" evidence="6">
    <location>
        <begin position="296"/>
        <end position="320"/>
    </location>
</feature>
<keyword evidence="5 6" id="KW-0472">Membrane</keyword>
<evidence type="ECO:0000256" key="1">
    <source>
        <dbReference type="ARBA" id="ARBA00004141"/>
    </source>
</evidence>
<evidence type="ECO:0000256" key="4">
    <source>
        <dbReference type="ARBA" id="ARBA00022989"/>
    </source>
</evidence>
<keyword evidence="4 6" id="KW-1133">Transmembrane helix</keyword>
<feature type="transmembrane region" description="Helical" evidence="6">
    <location>
        <begin position="196"/>
        <end position="215"/>
    </location>
</feature>
<feature type="transmembrane region" description="Helical" evidence="6">
    <location>
        <begin position="420"/>
        <end position="441"/>
    </location>
</feature>
<feature type="transmembrane region" description="Helical" evidence="6">
    <location>
        <begin position="227"/>
        <end position="247"/>
    </location>
</feature>
<feature type="transmembrane region" description="Helical" evidence="6">
    <location>
        <begin position="453"/>
        <end position="476"/>
    </location>
</feature>
<accession>A0AAN6F0D2</accession>
<evidence type="ECO:0000313" key="7">
    <source>
        <dbReference type="EMBL" id="KAJ8994493.1"/>
    </source>
</evidence>
<feature type="transmembrane region" description="Helical" evidence="6">
    <location>
        <begin position="167"/>
        <end position="187"/>
    </location>
</feature>
<dbReference type="GO" id="GO:0022857">
    <property type="term" value="F:transmembrane transporter activity"/>
    <property type="evidence" value="ECO:0007669"/>
    <property type="project" value="InterPro"/>
</dbReference>
<name>A0AAN6F0D2_EXODE</name>
<evidence type="ECO:0000256" key="2">
    <source>
        <dbReference type="ARBA" id="ARBA00022448"/>
    </source>
</evidence>
<feature type="transmembrane region" description="Helical" evidence="6">
    <location>
        <begin position="68"/>
        <end position="94"/>
    </location>
</feature>
<dbReference type="Proteomes" id="UP001161757">
    <property type="component" value="Unassembled WGS sequence"/>
</dbReference>
<proteinExistence type="predicted"/>
<feature type="transmembrane region" description="Helical" evidence="6">
    <location>
        <begin position="390"/>
        <end position="408"/>
    </location>
</feature>
<evidence type="ECO:0000256" key="6">
    <source>
        <dbReference type="SAM" id="Phobius"/>
    </source>
</evidence>
<sequence length="520" mass="57602">MDYEKNPKSDTAQAAADKAGADIEIANTLSQQGDQDVAVTFLAGLDPSITEKEVTKEEARKVLWKIDLIILPLVAATIILAAVDKVIISNAAIYGMREDAHLTSDQYSWVGSIFYFGYLVLEYPSAILIQRLPVAKLLAGAVFSWGVIMMCIAATHNFGGLATCRFIMGMSEALIFPVSSILTVMWWTREEQPIRVAFWFNQGSSIFSGIISYGIGHTHTSIAPWRLLFLVLGGYSFLWAVVIWFCLPDTPVTCRWLSAREKYICLRRVKDNKTGIEDRKIKWYQIKECLTDPKTWALATFAVAQNIPNGGLVTFAAIIVSGLGYSKLNTTLLGIPTGVLATVWQLMLAFLCAHIPNIRCLTIAVANLVPMICAILMWKLPRDNKHGLLAAYYVFYTYWAPYVLATSLPMANTSGHSKKVTMNAIFFVSYCLGNILGPQVFRSSDAPDYSHGYIGLLCCIVVAIGSIIVYGCLCFFENKRRAAAVVQANELGAAHDTQEDMIAAFQDLTDKEKKTFVYTY</sequence>
<feature type="transmembrane region" description="Helical" evidence="6">
    <location>
        <begin position="137"/>
        <end position="155"/>
    </location>
</feature>
<dbReference type="AlphaFoldDB" id="A0AAN6F0D2"/>
<keyword evidence="3 6" id="KW-0812">Transmembrane</keyword>
<dbReference type="PANTHER" id="PTHR43791:SF70">
    <property type="entry name" value="MAJOR FACILITATOR SUPERFAMILY (MFS) PROFILE DOMAIN-CONTAINING PROTEIN"/>
    <property type="match status" value="1"/>
</dbReference>
<feature type="transmembrane region" description="Helical" evidence="6">
    <location>
        <begin position="332"/>
        <end position="353"/>
    </location>
</feature>
<evidence type="ECO:0000256" key="3">
    <source>
        <dbReference type="ARBA" id="ARBA00022692"/>
    </source>
</evidence>
<dbReference type="SUPFAM" id="SSF103473">
    <property type="entry name" value="MFS general substrate transporter"/>
    <property type="match status" value="1"/>
</dbReference>
<feature type="transmembrane region" description="Helical" evidence="6">
    <location>
        <begin position="106"/>
        <end position="125"/>
    </location>
</feature>
<organism evidence="7 8">
    <name type="scientific">Exophiala dermatitidis</name>
    <name type="common">Black yeast-like fungus</name>
    <name type="synonym">Wangiella dermatitidis</name>
    <dbReference type="NCBI Taxonomy" id="5970"/>
    <lineage>
        <taxon>Eukaryota</taxon>
        <taxon>Fungi</taxon>
        <taxon>Dikarya</taxon>
        <taxon>Ascomycota</taxon>
        <taxon>Pezizomycotina</taxon>
        <taxon>Eurotiomycetes</taxon>
        <taxon>Chaetothyriomycetidae</taxon>
        <taxon>Chaetothyriales</taxon>
        <taxon>Herpotrichiellaceae</taxon>
        <taxon>Exophiala</taxon>
    </lineage>
</organism>
<dbReference type="EMBL" id="JAJGCB010000002">
    <property type="protein sequence ID" value="KAJ8994493.1"/>
    <property type="molecule type" value="Genomic_DNA"/>
</dbReference>
<comment type="subcellular location">
    <subcellularLocation>
        <location evidence="1">Membrane</location>
        <topology evidence="1">Multi-pass membrane protein</topology>
    </subcellularLocation>
</comment>
<dbReference type="GO" id="GO:0016020">
    <property type="term" value="C:membrane"/>
    <property type="evidence" value="ECO:0007669"/>
    <property type="project" value="UniProtKB-SubCell"/>
</dbReference>
<feature type="transmembrane region" description="Helical" evidence="6">
    <location>
        <begin position="360"/>
        <end position="378"/>
    </location>
</feature>
<dbReference type="PANTHER" id="PTHR43791">
    <property type="entry name" value="PERMEASE-RELATED"/>
    <property type="match status" value="1"/>
</dbReference>
<dbReference type="InterPro" id="IPR011701">
    <property type="entry name" value="MFS"/>
</dbReference>
<evidence type="ECO:0000256" key="5">
    <source>
        <dbReference type="ARBA" id="ARBA00023136"/>
    </source>
</evidence>
<gene>
    <name evidence="7" type="ORF">HRR80_001206</name>
</gene>
<reference evidence="7" key="1">
    <citation type="submission" date="2023-01" db="EMBL/GenBank/DDBJ databases">
        <title>Exophiala dermititidis isolated from Cystic Fibrosis Patient.</title>
        <authorList>
            <person name="Kurbessoian T."/>
            <person name="Crocker A."/>
            <person name="Murante D."/>
            <person name="Hogan D.A."/>
            <person name="Stajich J.E."/>
        </authorList>
    </citation>
    <scope>NUCLEOTIDE SEQUENCE</scope>
    <source>
        <strain evidence="7">Ex8</strain>
    </source>
</reference>
<protein>
    <recommendedName>
        <fullName evidence="9">MFS transporter, ACS family, allantoate permease</fullName>
    </recommendedName>
</protein>
<keyword evidence="2" id="KW-0813">Transport</keyword>
<evidence type="ECO:0008006" key="9">
    <source>
        <dbReference type="Google" id="ProtNLM"/>
    </source>
</evidence>
<evidence type="ECO:0000313" key="8">
    <source>
        <dbReference type="Proteomes" id="UP001161757"/>
    </source>
</evidence>
<dbReference type="Gene3D" id="1.20.1250.20">
    <property type="entry name" value="MFS general substrate transporter like domains"/>
    <property type="match status" value="2"/>
</dbReference>